<evidence type="ECO:0000313" key="1">
    <source>
        <dbReference type="EMBL" id="ESV63651.1"/>
    </source>
</evidence>
<dbReference type="AlphaFoldDB" id="A0A829MFN6"/>
<dbReference type="EMBL" id="AYTF01000001">
    <property type="protein sequence ID" value="ESV63651.1"/>
    <property type="molecule type" value="Genomic_DNA"/>
</dbReference>
<proteinExistence type="predicted"/>
<name>A0A829MFN6_9MYCO</name>
<protein>
    <submittedName>
        <fullName evidence="1">Uncharacterized protein</fullName>
    </submittedName>
</protein>
<comment type="caution">
    <text evidence="1">The sequence shown here is derived from an EMBL/GenBank/DDBJ whole genome shotgun (WGS) entry which is preliminary data.</text>
</comment>
<reference evidence="1 2" key="1">
    <citation type="journal article" date="2014" name="Emerg. Infect. Dis.">
        <title>High-level Relatedness among Mycobacterium abscessus subsp. massiliense Strains from Widely Separated Outbreaks.</title>
        <authorList>
            <person name="Tettelin H."/>
            <person name="Davidson R.M."/>
            <person name="Agrawal S."/>
            <person name="Aitken M.L."/>
            <person name="Shallom S."/>
            <person name="Hasan N.A."/>
            <person name="Strong M."/>
            <person name="Nogueira de Moura V.C."/>
            <person name="De Groote M.A."/>
            <person name="Duarte R.S."/>
            <person name="Hine E."/>
            <person name="Parankush S."/>
            <person name="Su Q."/>
            <person name="Daugherty S.C."/>
            <person name="Fraser C.M."/>
            <person name="Brown-Elliott B.A."/>
            <person name="Wallace R.J.Jr."/>
            <person name="Holland S.M."/>
            <person name="Sampaio E.P."/>
            <person name="Olivier K.N."/>
            <person name="Jackson M."/>
            <person name="Zelazny A.M."/>
        </authorList>
    </citation>
    <scope>NUCLEOTIDE SEQUENCE [LARGE SCALE GENOMIC DNA]</scope>
    <source>
        <strain evidence="1 2">MAB_091912_2446</strain>
    </source>
</reference>
<gene>
    <name evidence="1" type="ORF">L833_1029</name>
</gene>
<sequence length="49" mass="5091">MPNALLVACTAWAIPSWLQSVDACPGGALMTAVTADTVSAAMKLLFLIR</sequence>
<dbReference type="Proteomes" id="UP000018502">
    <property type="component" value="Unassembled WGS sequence"/>
</dbReference>
<accession>A0A829MFN6</accession>
<organism evidence="1 2">
    <name type="scientific">Mycobacteroides abscessus MAB_091912_2446</name>
    <dbReference type="NCBI Taxonomy" id="1335414"/>
    <lineage>
        <taxon>Bacteria</taxon>
        <taxon>Bacillati</taxon>
        <taxon>Actinomycetota</taxon>
        <taxon>Actinomycetes</taxon>
        <taxon>Mycobacteriales</taxon>
        <taxon>Mycobacteriaceae</taxon>
        <taxon>Mycobacteroides</taxon>
        <taxon>Mycobacteroides abscessus</taxon>
    </lineage>
</organism>
<evidence type="ECO:0000313" key="2">
    <source>
        <dbReference type="Proteomes" id="UP000018502"/>
    </source>
</evidence>